<dbReference type="Proteomes" id="UP000231192">
    <property type="component" value="Unassembled WGS sequence"/>
</dbReference>
<accession>A0A2H0UB79</accession>
<evidence type="ECO:0000313" key="3">
    <source>
        <dbReference type="Proteomes" id="UP000231192"/>
    </source>
</evidence>
<evidence type="ECO:0000313" key="2">
    <source>
        <dbReference type="EMBL" id="PIR83661.1"/>
    </source>
</evidence>
<comment type="caution">
    <text evidence="2">The sequence shown here is derived from an EMBL/GenBank/DDBJ whole genome shotgun (WGS) entry which is preliminary data.</text>
</comment>
<sequence>MDITTFLAQLWGPVIFAVAVGVFVSRTYYIKIYRDLEKDALAVLLFGMVAMTAGIAHVLVHNLWSTFPQIVVSLLGWGMLIKGALFIIAPNFVDRAGDGWANLKLIPFAGGLMLLIGGYLSWFAYLA</sequence>
<feature type="transmembrane region" description="Helical" evidence="1">
    <location>
        <begin position="105"/>
        <end position="125"/>
    </location>
</feature>
<evidence type="ECO:0000256" key="1">
    <source>
        <dbReference type="SAM" id="Phobius"/>
    </source>
</evidence>
<feature type="transmembrane region" description="Helical" evidence="1">
    <location>
        <begin position="6"/>
        <end position="29"/>
    </location>
</feature>
<protein>
    <submittedName>
        <fullName evidence="2">Uncharacterized protein</fullName>
    </submittedName>
</protein>
<reference evidence="3" key="1">
    <citation type="submission" date="2017-09" db="EMBL/GenBank/DDBJ databases">
        <title>Depth-based differentiation of microbial function through sediment-hosted aquifers and enrichment of novel symbionts in the deep terrestrial subsurface.</title>
        <authorList>
            <person name="Probst A.J."/>
            <person name="Ladd B."/>
            <person name="Jarett J.K."/>
            <person name="Geller-Mcgrath D.E."/>
            <person name="Sieber C.M.K."/>
            <person name="Emerson J.B."/>
            <person name="Anantharaman K."/>
            <person name="Thomas B.C."/>
            <person name="Malmstrom R."/>
            <person name="Stieglmeier M."/>
            <person name="Klingl A."/>
            <person name="Woyke T."/>
            <person name="Ryan C.M."/>
            <person name="Banfield J.F."/>
        </authorList>
    </citation>
    <scope>NUCLEOTIDE SEQUENCE [LARGE SCALE GENOMIC DNA]</scope>
</reference>
<organism evidence="2 3">
    <name type="scientific">Candidatus Kaiserbacteria bacterium CG10_big_fil_rev_8_21_14_0_10_51_14</name>
    <dbReference type="NCBI Taxonomy" id="1974610"/>
    <lineage>
        <taxon>Bacteria</taxon>
        <taxon>Candidatus Kaiseribacteriota</taxon>
    </lineage>
</organism>
<dbReference type="EMBL" id="PFBK01000008">
    <property type="protein sequence ID" value="PIR83661.1"/>
    <property type="molecule type" value="Genomic_DNA"/>
</dbReference>
<feature type="transmembrane region" description="Helical" evidence="1">
    <location>
        <begin position="41"/>
        <end position="64"/>
    </location>
</feature>
<gene>
    <name evidence="2" type="ORF">COU18_03190</name>
</gene>
<keyword evidence="1" id="KW-0472">Membrane</keyword>
<feature type="transmembrane region" description="Helical" evidence="1">
    <location>
        <begin position="70"/>
        <end position="93"/>
    </location>
</feature>
<keyword evidence="1" id="KW-0812">Transmembrane</keyword>
<keyword evidence="1" id="KW-1133">Transmembrane helix</keyword>
<dbReference type="AlphaFoldDB" id="A0A2H0UB79"/>
<proteinExistence type="predicted"/>
<name>A0A2H0UB79_9BACT</name>